<protein>
    <submittedName>
        <fullName evidence="6">HAD family phosphatase</fullName>
    </submittedName>
</protein>
<dbReference type="InterPro" id="IPR036412">
    <property type="entry name" value="HAD-like_sf"/>
</dbReference>
<dbReference type="PRINTS" id="PR00413">
    <property type="entry name" value="HADHALOGNASE"/>
</dbReference>
<dbReference type="NCBIfam" id="TIGR01509">
    <property type="entry name" value="HAD-SF-IA-v3"/>
    <property type="match status" value="1"/>
</dbReference>
<dbReference type="EMBL" id="SRLA01000004">
    <property type="protein sequence ID" value="TGE05334.1"/>
    <property type="molecule type" value="Genomic_DNA"/>
</dbReference>
<evidence type="ECO:0000256" key="5">
    <source>
        <dbReference type="ARBA" id="ARBA00023277"/>
    </source>
</evidence>
<dbReference type="Proteomes" id="UP000298337">
    <property type="component" value="Unassembled WGS sequence"/>
</dbReference>
<comment type="caution">
    <text evidence="6">The sequence shown here is derived from an EMBL/GenBank/DDBJ whole genome shotgun (WGS) entry which is preliminary data.</text>
</comment>
<evidence type="ECO:0000313" key="7">
    <source>
        <dbReference type="Proteomes" id="UP000298337"/>
    </source>
</evidence>
<dbReference type="SUPFAM" id="SSF56784">
    <property type="entry name" value="HAD-like"/>
    <property type="match status" value="1"/>
</dbReference>
<evidence type="ECO:0000256" key="3">
    <source>
        <dbReference type="ARBA" id="ARBA00022723"/>
    </source>
</evidence>
<organism evidence="6 7">
    <name type="scientific">Hymenobacter fodinae</name>
    <dbReference type="NCBI Taxonomy" id="2510796"/>
    <lineage>
        <taxon>Bacteria</taxon>
        <taxon>Pseudomonadati</taxon>
        <taxon>Bacteroidota</taxon>
        <taxon>Cytophagia</taxon>
        <taxon>Cytophagales</taxon>
        <taxon>Hymenobacteraceae</taxon>
        <taxon>Hymenobacter</taxon>
    </lineage>
</organism>
<dbReference type="InterPro" id="IPR023198">
    <property type="entry name" value="PGP-like_dom2"/>
</dbReference>
<dbReference type="GO" id="GO:0003824">
    <property type="term" value="F:catalytic activity"/>
    <property type="evidence" value="ECO:0007669"/>
    <property type="project" value="UniProtKB-ARBA"/>
</dbReference>
<keyword evidence="5" id="KW-0119">Carbohydrate metabolism</keyword>
<dbReference type="AlphaFoldDB" id="A0A4Z0P1W4"/>
<dbReference type="PANTHER" id="PTHR46193">
    <property type="entry name" value="6-PHOSPHOGLUCONATE PHOSPHATASE"/>
    <property type="match status" value="1"/>
</dbReference>
<dbReference type="Gene3D" id="1.10.150.240">
    <property type="entry name" value="Putative phosphatase, domain 2"/>
    <property type="match status" value="1"/>
</dbReference>
<dbReference type="GO" id="GO:0046872">
    <property type="term" value="F:metal ion binding"/>
    <property type="evidence" value="ECO:0007669"/>
    <property type="project" value="UniProtKB-KW"/>
</dbReference>
<evidence type="ECO:0000256" key="2">
    <source>
        <dbReference type="ARBA" id="ARBA00006171"/>
    </source>
</evidence>
<dbReference type="OrthoDB" id="9797743at2"/>
<dbReference type="SFLD" id="SFLDG01129">
    <property type="entry name" value="C1.5:_HAD__Beta-PGM__Phosphata"/>
    <property type="match status" value="1"/>
</dbReference>
<dbReference type="InterPro" id="IPR041492">
    <property type="entry name" value="HAD_2"/>
</dbReference>
<evidence type="ECO:0000256" key="1">
    <source>
        <dbReference type="ARBA" id="ARBA00001946"/>
    </source>
</evidence>
<dbReference type="Pfam" id="PF13419">
    <property type="entry name" value="HAD_2"/>
    <property type="match status" value="1"/>
</dbReference>
<dbReference type="PANTHER" id="PTHR46193:SF18">
    <property type="entry name" value="HEXITOL PHOSPHATASE B"/>
    <property type="match status" value="1"/>
</dbReference>
<dbReference type="SFLD" id="SFLDS00003">
    <property type="entry name" value="Haloacid_Dehalogenase"/>
    <property type="match status" value="1"/>
</dbReference>
<dbReference type="InterPro" id="IPR051600">
    <property type="entry name" value="Beta-PGM-like"/>
</dbReference>
<dbReference type="InterPro" id="IPR023214">
    <property type="entry name" value="HAD_sf"/>
</dbReference>
<accession>A0A4Z0P1W4</accession>
<evidence type="ECO:0000313" key="6">
    <source>
        <dbReference type="EMBL" id="TGE05334.1"/>
    </source>
</evidence>
<sequence length="261" mass="29643">MLGQLRSYIRCILLRFKLTSMAEQNSYALIFDMDGVLIDNTAFQARAFQFLFRDLGLTTNALQLLRRLNGMPATKILETVFTNPVPKKQLESYADQREFLYRVLYWEKRREVAGLTSFLEAARAAGFKIGLGTGSINDTISYIIDHLDLRRHFDVIVGKDDVDRGKPHADTYTVTARELGVPPERCLVFEDALMGEQAAYKAGMRCIALSTSIKSDKFQAPLKVVKDFTEITPSQVLELLEQNPPIPKPSKQLAKREYMKL</sequence>
<gene>
    <name evidence="6" type="ORF">EU556_18665</name>
</gene>
<dbReference type="Gene3D" id="3.40.50.1000">
    <property type="entry name" value="HAD superfamily/HAD-like"/>
    <property type="match status" value="1"/>
</dbReference>
<keyword evidence="4" id="KW-0460">Magnesium</keyword>
<dbReference type="CDD" id="cd07505">
    <property type="entry name" value="HAD_BPGM-like"/>
    <property type="match status" value="1"/>
</dbReference>
<proteinExistence type="inferred from homology"/>
<evidence type="ECO:0000256" key="4">
    <source>
        <dbReference type="ARBA" id="ARBA00022842"/>
    </source>
</evidence>
<reference evidence="6 7" key="1">
    <citation type="submission" date="2019-04" db="EMBL/GenBank/DDBJ databases">
        <authorList>
            <person name="Feng G."/>
            <person name="Zhang J."/>
            <person name="Zhu H."/>
        </authorList>
    </citation>
    <scope>NUCLEOTIDE SEQUENCE [LARGE SCALE GENOMIC DNA]</scope>
    <source>
        <strain evidence="6 7">92R-1</strain>
    </source>
</reference>
<comment type="similarity">
    <text evidence="2">Belongs to the HAD-like hydrolase superfamily. CbbY/CbbZ/Gph/YieH family.</text>
</comment>
<keyword evidence="3" id="KW-0479">Metal-binding</keyword>
<name>A0A4Z0P1W4_9BACT</name>
<comment type="cofactor">
    <cofactor evidence="1">
        <name>Mg(2+)</name>
        <dbReference type="ChEBI" id="CHEBI:18420"/>
    </cofactor>
</comment>
<keyword evidence="7" id="KW-1185">Reference proteome</keyword>
<dbReference type="InterPro" id="IPR006439">
    <property type="entry name" value="HAD-SF_hydro_IA"/>
</dbReference>